<evidence type="ECO:0000256" key="5">
    <source>
        <dbReference type="ARBA" id="ARBA00023163"/>
    </source>
</evidence>
<keyword evidence="10" id="KW-1185">Reference proteome</keyword>
<dbReference type="InterPro" id="IPR036864">
    <property type="entry name" value="Zn2-C6_fun-type_DNA-bd_sf"/>
</dbReference>
<feature type="domain" description="Zn(2)-C6 fungal-type" evidence="8">
    <location>
        <begin position="76"/>
        <end position="106"/>
    </location>
</feature>
<dbReference type="EMBL" id="CABFNQ020000553">
    <property type="protein sequence ID" value="CAH0019365.1"/>
    <property type="molecule type" value="Genomic_DNA"/>
</dbReference>
<accession>A0A9N9V4Z7</accession>
<keyword evidence="6" id="KW-0539">Nucleus</keyword>
<evidence type="ECO:0000256" key="4">
    <source>
        <dbReference type="ARBA" id="ARBA00023125"/>
    </source>
</evidence>
<dbReference type="SUPFAM" id="SSF57701">
    <property type="entry name" value="Zn2/Cys6 DNA-binding domain"/>
    <property type="match status" value="1"/>
</dbReference>
<feature type="region of interest" description="Disordered" evidence="7">
    <location>
        <begin position="144"/>
        <end position="163"/>
    </location>
</feature>
<keyword evidence="2" id="KW-0479">Metal-binding</keyword>
<dbReference type="InterPro" id="IPR007219">
    <property type="entry name" value="XnlR_reg_dom"/>
</dbReference>
<reference evidence="9" key="1">
    <citation type="submission" date="2021-10" db="EMBL/GenBank/DDBJ databases">
        <authorList>
            <person name="Piombo E."/>
        </authorList>
    </citation>
    <scope>NUCLEOTIDE SEQUENCE</scope>
</reference>
<evidence type="ECO:0000256" key="1">
    <source>
        <dbReference type="ARBA" id="ARBA00004123"/>
    </source>
</evidence>
<dbReference type="GO" id="GO:0005634">
    <property type="term" value="C:nucleus"/>
    <property type="evidence" value="ECO:0007669"/>
    <property type="project" value="UniProtKB-SubCell"/>
</dbReference>
<name>A0A9N9V4Z7_9HYPO</name>
<dbReference type="GO" id="GO:0006351">
    <property type="term" value="P:DNA-templated transcription"/>
    <property type="evidence" value="ECO:0007669"/>
    <property type="project" value="InterPro"/>
</dbReference>
<comment type="subcellular location">
    <subcellularLocation>
        <location evidence="1">Nucleus</location>
    </subcellularLocation>
</comment>
<gene>
    <name evidence="9" type="ORF">CRHIZ90672A_00012519</name>
</gene>
<keyword evidence="5" id="KW-0804">Transcription</keyword>
<dbReference type="Proteomes" id="UP000696573">
    <property type="component" value="Unassembled WGS sequence"/>
</dbReference>
<evidence type="ECO:0000259" key="8">
    <source>
        <dbReference type="PROSITE" id="PS50048"/>
    </source>
</evidence>
<evidence type="ECO:0000256" key="7">
    <source>
        <dbReference type="SAM" id="MobiDB-lite"/>
    </source>
</evidence>
<evidence type="ECO:0000313" key="10">
    <source>
        <dbReference type="Proteomes" id="UP000696573"/>
    </source>
</evidence>
<dbReference type="GO" id="GO:0008270">
    <property type="term" value="F:zinc ion binding"/>
    <property type="evidence" value="ECO:0007669"/>
    <property type="project" value="InterPro"/>
</dbReference>
<dbReference type="PANTHER" id="PTHR46910">
    <property type="entry name" value="TRANSCRIPTION FACTOR PDR1"/>
    <property type="match status" value="1"/>
</dbReference>
<evidence type="ECO:0000313" key="9">
    <source>
        <dbReference type="EMBL" id="CAH0019365.1"/>
    </source>
</evidence>
<dbReference type="CDD" id="cd00067">
    <property type="entry name" value="GAL4"/>
    <property type="match status" value="1"/>
</dbReference>
<protein>
    <recommendedName>
        <fullName evidence="8">Zn(2)-C6 fungal-type domain-containing protein</fullName>
    </recommendedName>
</protein>
<organism evidence="9 10">
    <name type="scientific">Clonostachys rhizophaga</name>
    <dbReference type="NCBI Taxonomy" id="160324"/>
    <lineage>
        <taxon>Eukaryota</taxon>
        <taxon>Fungi</taxon>
        <taxon>Dikarya</taxon>
        <taxon>Ascomycota</taxon>
        <taxon>Pezizomycotina</taxon>
        <taxon>Sordariomycetes</taxon>
        <taxon>Hypocreomycetidae</taxon>
        <taxon>Hypocreales</taxon>
        <taxon>Bionectriaceae</taxon>
        <taxon>Clonostachys</taxon>
    </lineage>
</organism>
<dbReference type="PANTHER" id="PTHR46910:SF37">
    <property type="entry name" value="ZN(II)2CYS6 TRANSCRIPTION FACTOR (EUROFUNG)"/>
    <property type="match status" value="1"/>
</dbReference>
<dbReference type="SMART" id="SM00066">
    <property type="entry name" value="GAL4"/>
    <property type="match status" value="1"/>
</dbReference>
<dbReference type="CDD" id="cd12148">
    <property type="entry name" value="fungal_TF_MHR"/>
    <property type="match status" value="1"/>
</dbReference>
<dbReference type="InterPro" id="IPR001138">
    <property type="entry name" value="Zn2Cys6_DnaBD"/>
</dbReference>
<dbReference type="GO" id="GO:0003677">
    <property type="term" value="F:DNA binding"/>
    <property type="evidence" value="ECO:0007669"/>
    <property type="project" value="UniProtKB-KW"/>
</dbReference>
<evidence type="ECO:0000256" key="3">
    <source>
        <dbReference type="ARBA" id="ARBA00023015"/>
    </source>
</evidence>
<dbReference type="AlphaFoldDB" id="A0A9N9V4Z7"/>
<dbReference type="InterPro" id="IPR050987">
    <property type="entry name" value="AtrR-like"/>
</dbReference>
<dbReference type="Pfam" id="PF04082">
    <property type="entry name" value="Fungal_trans"/>
    <property type="match status" value="1"/>
</dbReference>
<dbReference type="Pfam" id="PF00172">
    <property type="entry name" value="Zn_clus"/>
    <property type="match status" value="1"/>
</dbReference>
<dbReference type="GO" id="GO:0000981">
    <property type="term" value="F:DNA-binding transcription factor activity, RNA polymerase II-specific"/>
    <property type="evidence" value="ECO:0007669"/>
    <property type="project" value="InterPro"/>
</dbReference>
<evidence type="ECO:0000256" key="6">
    <source>
        <dbReference type="ARBA" id="ARBA00023242"/>
    </source>
</evidence>
<proteinExistence type="predicted"/>
<dbReference type="OrthoDB" id="2123952at2759"/>
<keyword evidence="3" id="KW-0805">Transcription regulation</keyword>
<keyword evidence="4" id="KW-0238">DNA-binding</keyword>
<dbReference type="SMART" id="SM00906">
    <property type="entry name" value="Fungal_trans"/>
    <property type="match status" value="1"/>
</dbReference>
<sequence length="646" mass="72246">MEKELLSASLRGGSWGYPLSGLSGHHLHGGIKYQPPSTSHRTSFPIVSRNTALMLLGRKSVGLGTIMEANNLPRKSCDLCYNRKIKCDGQKPRCSNCIAYDVECKHTAPSRRSKPKSQRNRNAADVDEIKLLRSEVQHLRTQLDQHTMQQSKDQAAPLNSRQKNTAAVEVGVAPVEYEPTDDYESTTPMGLPPLEQAMSLLGVFLTNFNSVLPLFNDDALLRLFGECYATLPQQRDPVEWAAINVVLALACQHMPEATSYPWGSARPRSYYIDKYLNQAQSVVSTVILGQIRLLNIQVLVGMIMVLQTAHDVTPALILISATIRLAHKISLHNRAGSAHLDPVDRIQHARVFWLAYILDKDLSLRAGQPSLQLDDDVDLDLPSHMPLDGDKQGDKQGDMAGVIVTANGNAKMNYFLMRVHLANIEGGVYDFLYSTRSLKRSPEERSLAMESIATALEKWQESIPPEFLADAVTSSTINNPAMAGFFCVLHAASLACITHINRAHAWDKQWLKGLRDHGRGTETLQLPPKWEQLVGQARAYALLFSETWSSEAWFNWMTSCSYTSSMVLMTTNNLFHPQHENIQQDVHLVDAALIWLNGAVKHIHQEETERLLALCNEVVRKVRRKRAEAFSEEFGGGRFVNFLEHA</sequence>
<comment type="caution">
    <text evidence="9">The sequence shown here is derived from an EMBL/GenBank/DDBJ whole genome shotgun (WGS) entry which is preliminary data.</text>
</comment>
<dbReference type="Gene3D" id="4.10.240.10">
    <property type="entry name" value="Zn(2)-C6 fungal-type DNA-binding domain"/>
    <property type="match status" value="1"/>
</dbReference>
<evidence type="ECO:0000256" key="2">
    <source>
        <dbReference type="ARBA" id="ARBA00022723"/>
    </source>
</evidence>
<dbReference type="PROSITE" id="PS50048">
    <property type="entry name" value="ZN2_CY6_FUNGAL_2"/>
    <property type="match status" value="1"/>
</dbReference>